<organism evidence="1">
    <name type="scientific">Nocardia farcinica</name>
    <dbReference type="NCBI Taxonomy" id="37329"/>
    <lineage>
        <taxon>Bacteria</taxon>
        <taxon>Bacillati</taxon>
        <taxon>Actinomycetota</taxon>
        <taxon>Actinomycetes</taxon>
        <taxon>Mycobacteriales</taxon>
        <taxon>Nocardiaceae</taxon>
        <taxon>Nocardia</taxon>
    </lineage>
</organism>
<proteinExistence type="predicted"/>
<dbReference type="EMBL" id="CAACYE010000005">
    <property type="protein sequence ID" value="VFA83802.1"/>
    <property type="molecule type" value="Genomic_DNA"/>
</dbReference>
<sequence length="67" mass="8043">MFYMAYPTTSEPGKHSLWTEWHGIARYNNYAEDGTLSQADVHYVRVQNEHGDRSETFRIRAWRPWQP</sequence>
<dbReference type="AlphaFoldDB" id="A0A449GY44"/>
<evidence type="ECO:0000313" key="1">
    <source>
        <dbReference type="EMBL" id="VFA83802.1"/>
    </source>
</evidence>
<protein>
    <submittedName>
        <fullName evidence="1">Uncharacterized protein</fullName>
    </submittedName>
</protein>
<name>A0A449GY44_NOCFR</name>
<gene>
    <name evidence="1" type="ORF">NCTC1935_01629</name>
</gene>
<reference evidence="1" key="1">
    <citation type="submission" date="2019-02" db="EMBL/GenBank/DDBJ databases">
        <authorList>
            <consortium name="Pathogen Informatics"/>
        </authorList>
    </citation>
    <scope>NUCLEOTIDE SEQUENCE</scope>
    <source>
        <strain evidence="1">3012STDY6733949</strain>
    </source>
</reference>
<accession>A0A449GY44</accession>